<dbReference type="PANTHER" id="PTHR36849">
    <property type="entry name" value="CYTOPLASMIC PROTEIN-RELATED"/>
    <property type="match status" value="1"/>
</dbReference>
<sequence length="127" mass="14305">MPESRIGLKRIYEPPDPSDGRRVLVDRLWPRGMTKAEAAVDEWAKDLAPSADLRRRYHGRPEDWEAFRALYRAELAGREGELDRLAALTREGPVTLLFASKNEARNNATVLKAVLEERLRGRGPAGA</sequence>
<dbReference type="OrthoDB" id="9790745at2"/>
<organism evidence="1 2">
    <name type="scientific">Propylenella binzhouense</name>
    <dbReference type="NCBI Taxonomy" id="2555902"/>
    <lineage>
        <taxon>Bacteria</taxon>
        <taxon>Pseudomonadati</taxon>
        <taxon>Pseudomonadota</taxon>
        <taxon>Alphaproteobacteria</taxon>
        <taxon>Hyphomicrobiales</taxon>
        <taxon>Propylenellaceae</taxon>
        <taxon>Propylenella</taxon>
    </lineage>
</organism>
<evidence type="ECO:0000313" key="2">
    <source>
        <dbReference type="Proteomes" id="UP000773614"/>
    </source>
</evidence>
<dbReference type="RefSeq" id="WP_161141065.1">
    <property type="nucleotide sequence ID" value="NZ_SPKJ01000046.1"/>
</dbReference>
<dbReference type="EMBL" id="SPKJ01000046">
    <property type="protein sequence ID" value="MYZ48716.1"/>
    <property type="molecule type" value="Genomic_DNA"/>
</dbReference>
<gene>
    <name evidence="1" type="ORF">E4O86_13445</name>
</gene>
<proteinExistence type="predicted"/>
<dbReference type="Pfam" id="PF22752">
    <property type="entry name" value="DUF488-N3i"/>
    <property type="match status" value="1"/>
</dbReference>
<name>A0A964T563_9HYPH</name>
<comment type="caution">
    <text evidence="1">The sequence shown here is derived from an EMBL/GenBank/DDBJ whole genome shotgun (WGS) entry which is preliminary data.</text>
</comment>
<evidence type="ECO:0000313" key="1">
    <source>
        <dbReference type="EMBL" id="MYZ48716.1"/>
    </source>
</evidence>
<dbReference type="InterPro" id="IPR052552">
    <property type="entry name" value="YeaO-like"/>
</dbReference>
<dbReference type="PANTHER" id="PTHR36849:SF1">
    <property type="entry name" value="CYTOPLASMIC PROTEIN"/>
    <property type="match status" value="1"/>
</dbReference>
<keyword evidence="2" id="KW-1185">Reference proteome</keyword>
<accession>A0A964T563</accession>
<protein>
    <submittedName>
        <fullName evidence="1">DUF488 family protein</fullName>
    </submittedName>
</protein>
<dbReference type="Proteomes" id="UP000773614">
    <property type="component" value="Unassembled WGS sequence"/>
</dbReference>
<dbReference type="AlphaFoldDB" id="A0A964T563"/>
<reference evidence="1" key="1">
    <citation type="submission" date="2019-03" db="EMBL/GenBank/DDBJ databases">
        <title>Afifella sp. nov., isolated from activated sludge.</title>
        <authorList>
            <person name="Li Q."/>
            <person name="Liu Y."/>
        </authorList>
    </citation>
    <scope>NUCLEOTIDE SEQUENCE</scope>
    <source>
        <strain evidence="1">L72</strain>
    </source>
</reference>